<gene>
    <name evidence="2" type="ORF">ANN_11120</name>
</gene>
<dbReference type="PANTHER" id="PTHR47326:SF1">
    <property type="entry name" value="HTH PSQ-TYPE DOMAIN-CONTAINING PROTEIN"/>
    <property type="match status" value="1"/>
</dbReference>
<sequence>MHDGAPAHYCRIGRAYRNAVYPDQWIGRAGPTPWPARSPDMNPLDFYLWGRLKSLVYASAVPNVEVLQQRIEHACGIVRNEMNGLCNVQRSLRRRAQRRGKQRIPNLTGPVDNNDVTLQRNRNKTAGRIDGCHGDCFYYVTLLLTNKTVRKDVFQPIMAAYRTILSCP</sequence>
<keyword evidence="3" id="KW-1185">Reference proteome</keyword>
<dbReference type="InterPro" id="IPR036397">
    <property type="entry name" value="RNaseH_sf"/>
</dbReference>
<feature type="region of interest" description="Disordered" evidence="1">
    <location>
        <begin position="98"/>
        <end position="117"/>
    </location>
</feature>
<organism evidence="2 3">
    <name type="scientific">Periplaneta americana</name>
    <name type="common">American cockroach</name>
    <name type="synonym">Blatta americana</name>
    <dbReference type="NCBI Taxonomy" id="6978"/>
    <lineage>
        <taxon>Eukaryota</taxon>
        <taxon>Metazoa</taxon>
        <taxon>Ecdysozoa</taxon>
        <taxon>Arthropoda</taxon>
        <taxon>Hexapoda</taxon>
        <taxon>Insecta</taxon>
        <taxon>Pterygota</taxon>
        <taxon>Neoptera</taxon>
        <taxon>Polyneoptera</taxon>
        <taxon>Dictyoptera</taxon>
        <taxon>Blattodea</taxon>
        <taxon>Blattoidea</taxon>
        <taxon>Blattidae</taxon>
        <taxon>Blattinae</taxon>
        <taxon>Periplaneta</taxon>
    </lineage>
</organism>
<evidence type="ECO:0000256" key="1">
    <source>
        <dbReference type="SAM" id="MobiDB-lite"/>
    </source>
</evidence>
<dbReference type="Gene3D" id="3.30.420.10">
    <property type="entry name" value="Ribonuclease H-like superfamily/Ribonuclease H"/>
    <property type="match status" value="1"/>
</dbReference>
<evidence type="ECO:0000313" key="3">
    <source>
        <dbReference type="Proteomes" id="UP001148838"/>
    </source>
</evidence>
<protein>
    <submittedName>
        <fullName evidence="2">Uncharacterized protein</fullName>
    </submittedName>
</protein>
<proteinExistence type="predicted"/>
<comment type="caution">
    <text evidence="2">The sequence shown here is derived from an EMBL/GenBank/DDBJ whole genome shotgun (WGS) entry which is preliminary data.</text>
</comment>
<dbReference type="Proteomes" id="UP001148838">
    <property type="component" value="Unassembled WGS sequence"/>
</dbReference>
<reference evidence="2 3" key="1">
    <citation type="journal article" date="2022" name="Allergy">
        <title>Genome assembly and annotation of Periplaneta americana reveal a comprehensive cockroach allergen profile.</title>
        <authorList>
            <person name="Wang L."/>
            <person name="Xiong Q."/>
            <person name="Saelim N."/>
            <person name="Wang L."/>
            <person name="Nong W."/>
            <person name="Wan A.T."/>
            <person name="Shi M."/>
            <person name="Liu X."/>
            <person name="Cao Q."/>
            <person name="Hui J.H.L."/>
            <person name="Sookrung N."/>
            <person name="Leung T.F."/>
            <person name="Tungtrongchitr A."/>
            <person name="Tsui S.K.W."/>
        </authorList>
    </citation>
    <scope>NUCLEOTIDE SEQUENCE [LARGE SCALE GENOMIC DNA]</scope>
    <source>
        <strain evidence="2">PWHHKU_190912</strain>
    </source>
</reference>
<name>A0ABQ8T440_PERAM</name>
<evidence type="ECO:0000313" key="2">
    <source>
        <dbReference type="EMBL" id="KAJ4441266.1"/>
    </source>
</evidence>
<dbReference type="PANTHER" id="PTHR47326">
    <property type="entry name" value="TRANSPOSABLE ELEMENT TC3 TRANSPOSASE-LIKE PROTEIN"/>
    <property type="match status" value="1"/>
</dbReference>
<accession>A0ABQ8T440</accession>
<dbReference type="EMBL" id="JAJSOF020000015">
    <property type="protein sequence ID" value="KAJ4441266.1"/>
    <property type="molecule type" value="Genomic_DNA"/>
</dbReference>